<dbReference type="PANTHER" id="PTHR30486">
    <property type="entry name" value="TWITCHING MOTILITY PROTEIN PILT"/>
    <property type="match status" value="1"/>
</dbReference>
<dbReference type="CDD" id="cd01130">
    <property type="entry name" value="VirB11-like_ATPase"/>
    <property type="match status" value="1"/>
</dbReference>
<proteinExistence type="inferred from homology"/>
<keyword evidence="4" id="KW-1185">Reference proteome</keyword>
<dbReference type="Pfam" id="PF00437">
    <property type="entry name" value="T2SSE"/>
    <property type="match status" value="1"/>
</dbReference>
<dbReference type="RefSeq" id="WP_157338036.1">
    <property type="nucleotide sequence ID" value="NZ_RHLK01000013.1"/>
</dbReference>
<dbReference type="OrthoDB" id="9810761at2"/>
<comment type="caution">
    <text evidence="3">The sequence shown here is derived from an EMBL/GenBank/DDBJ whole genome shotgun (WGS) entry which is preliminary data.</text>
</comment>
<dbReference type="Gene3D" id="3.40.50.300">
    <property type="entry name" value="P-loop containing nucleotide triphosphate hydrolases"/>
    <property type="match status" value="1"/>
</dbReference>
<dbReference type="EMBL" id="RHLK01000013">
    <property type="protein sequence ID" value="MVP01601.1"/>
    <property type="molecule type" value="Genomic_DNA"/>
</dbReference>
<protein>
    <submittedName>
        <fullName evidence="3">CpaF family protein</fullName>
    </submittedName>
</protein>
<evidence type="ECO:0000313" key="3">
    <source>
        <dbReference type="EMBL" id="MVP01601.1"/>
    </source>
</evidence>
<feature type="domain" description="Bacterial type II secretion system protein E" evidence="2">
    <location>
        <begin position="90"/>
        <end position="367"/>
    </location>
</feature>
<dbReference type="PANTHER" id="PTHR30486:SF15">
    <property type="entry name" value="TYPE II_IV SECRETION SYSTEM ATPASE"/>
    <property type="match status" value="1"/>
</dbReference>
<evidence type="ECO:0000256" key="1">
    <source>
        <dbReference type="ARBA" id="ARBA00006611"/>
    </source>
</evidence>
<dbReference type="GO" id="GO:0016887">
    <property type="term" value="F:ATP hydrolysis activity"/>
    <property type="evidence" value="ECO:0007669"/>
    <property type="project" value="InterPro"/>
</dbReference>
<dbReference type="AlphaFoldDB" id="A0A7X3FKY3"/>
<evidence type="ECO:0000259" key="2">
    <source>
        <dbReference type="Pfam" id="PF00437"/>
    </source>
</evidence>
<sequence>MSIFQKLSSRLDEQVQVEKTSEDYLDFLFQHYKDRLLKETNLDHLIKLPIYQKRKTIEKLITEMLEQEKVIITQQDKTDLLNMILNDSVGFGPLEPLLREEDITEIMVNGPNEVYIERRGTITLSDVTFKNHDHIRHIIDRIVAPIGRRIDESSPLVDGRLEDGSRVNAAIPPVALHGPVLTIRKFKKDPYSMNDLIGFQTLSPQMAQFLEMAAASKLNIIISGGTGSGKTTLLNVVSAAIPLGERIITIEDMAELRLGRKNVVSLEARPANMEGSGEITIRQLVRNALRMRPDRIIVGEVRGGEAMDMLQAMNTGHEGSLTTIHANTPQDAMSRIEAMILMNNSSMTAEVVRPFISAAIHLVVQTLRLTDGTRRIVSIAEAVTQDGQLNLKEIFVFNRKSVELNGRIIGNFEATGYVPDCANRIRSFGNELPSDFFSPKGGSMNHAG</sequence>
<name>A0A7X3FKY3_9BACL</name>
<accession>A0A7X3FKY3</accession>
<reference evidence="3 4" key="1">
    <citation type="journal article" date="2019" name="Microorganisms">
        <title>Paenibacillus lutrae sp. nov., A Chitinolytic Species Isolated from A River Otter in Castril Natural Park, Granada, Spain.</title>
        <authorList>
            <person name="Rodriguez M."/>
            <person name="Reina J.C."/>
            <person name="Bejar V."/>
            <person name="Llamas I."/>
        </authorList>
    </citation>
    <scope>NUCLEOTIDE SEQUENCE [LARGE SCALE GENOMIC DNA]</scope>
    <source>
        <strain evidence="3 4">N10</strain>
    </source>
</reference>
<dbReference type="Proteomes" id="UP000490800">
    <property type="component" value="Unassembled WGS sequence"/>
</dbReference>
<dbReference type="SUPFAM" id="SSF52540">
    <property type="entry name" value="P-loop containing nucleoside triphosphate hydrolases"/>
    <property type="match status" value="1"/>
</dbReference>
<gene>
    <name evidence="3" type="ORF">EDM21_19080</name>
</gene>
<dbReference type="InterPro" id="IPR027417">
    <property type="entry name" value="P-loop_NTPase"/>
</dbReference>
<dbReference type="InterPro" id="IPR001482">
    <property type="entry name" value="T2SS/T4SS_dom"/>
</dbReference>
<evidence type="ECO:0000313" key="4">
    <source>
        <dbReference type="Proteomes" id="UP000490800"/>
    </source>
</evidence>
<comment type="similarity">
    <text evidence="1">Belongs to the GSP E family.</text>
</comment>
<dbReference type="InterPro" id="IPR050921">
    <property type="entry name" value="T4SS_GSP_E_ATPase"/>
</dbReference>
<organism evidence="3 4">
    <name type="scientific">Paenibacillus lutrae</name>
    <dbReference type="NCBI Taxonomy" id="2078573"/>
    <lineage>
        <taxon>Bacteria</taxon>
        <taxon>Bacillati</taxon>
        <taxon>Bacillota</taxon>
        <taxon>Bacilli</taxon>
        <taxon>Bacillales</taxon>
        <taxon>Paenibacillaceae</taxon>
        <taxon>Paenibacillus</taxon>
    </lineage>
</organism>
<dbReference type="Gene3D" id="3.30.450.380">
    <property type="match status" value="1"/>
</dbReference>